<reference evidence="2" key="1">
    <citation type="journal article" date="2002" name="Nature">
        <title>The genome sequence and structure of rice chromosome 1.</title>
        <authorList>
            <person name="Sasaki T."/>
            <person name="Matsumoto T."/>
            <person name="Yamamoto K."/>
            <person name="Sakata K."/>
            <person name="Baba T."/>
            <person name="Katayose Y."/>
            <person name="Wu J."/>
            <person name="Niimura Y."/>
            <person name="Cheng Z."/>
            <person name="Nagamura Y."/>
            <person name="Antonio B.A."/>
            <person name="Kanamori H."/>
            <person name="Hosokawa S."/>
            <person name="Masukawa M."/>
            <person name="Arikawa K."/>
            <person name="Chiden Y."/>
            <person name="Hayashi M."/>
            <person name="Okamoto M."/>
            <person name="Ando T."/>
            <person name="Aoki H."/>
            <person name="Arita K."/>
            <person name="Hamada M."/>
            <person name="Harada C."/>
            <person name="Hijishita S."/>
            <person name="Honda M."/>
            <person name="Ichikawa Y."/>
            <person name="Idonuma A."/>
            <person name="Iijima M."/>
            <person name="Ikeda M."/>
            <person name="Ikeno M."/>
            <person name="Itoh S."/>
            <person name="Itoh T."/>
            <person name="Itoh Y."/>
            <person name="Itoh Y."/>
            <person name="Iwabuchi A."/>
            <person name="Kamiya K."/>
            <person name="Karasawa W."/>
            <person name="Katagiri S."/>
            <person name="Kikuta A."/>
            <person name="Kobayashi N."/>
            <person name="Kono I."/>
            <person name="Machita K."/>
            <person name="Maehara T."/>
            <person name="Mizuno H."/>
            <person name="Mizubayashi T."/>
            <person name="Mukai Y."/>
            <person name="Nagasaki H."/>
            <person name="Nakashima M."/>
            <person name="Nakama Y."/>
            <person name="Nakamichi Y."/>
            <person name="Nakamura M."/>
            <person name="Namiki N."/>
            <person name="Negishi M."/>
            <person name="Ohta I."/>
            <person name="Ono N."/>
            <person name="Saji S."/>
            <person name="Sakai K."/>
            <person name="Shibata M."/>
            <person name="Shimokawa T."/>
            <person name="Shomura A."/>
            <person name="Song J."/>
            <person name="Takazaki Y."/>
            <person name="Terasawa K."/>
            <person name="Tsuji K."/>
            <person name="Waki K."/>
            <person name="Yamagata H."/>
            <person name="Yamane H."/>
            <person name="Yoshiki S."/>
            <person name="Yoshihara R."/>
            <person name="Yukawa K."/>
            <person name="Zhong H."/>
            <person name="Iwama H."/>
            <person name="Endo T."/>
            <person name="Ito H."/>
            <person name="Hahn J.H."/>
            <person name="Kim H.I."/>
            <person name="Eun M.Y."/>
            <person name="Yano M."/>
            <person name="Jiang J."/>
            <person name="Gojobori T."/>
        </authorList>
    </citation>
    <scope>NUCLEOTIDE SEQUENCE [LARGE SCALE GENOMIC DNA]</scope>
</reference>
<proteinExistence type="predicted"/>
<evidence type="ECO:0000313" key="2">
    <source>
        <dbReference type="EMBL" id="BAD68849.1"/>
    </source>
</evidence>
<feature type="compositionally biased region" description="Low complexity" evidence="1">
    <location>
        <begin position="108"/>
        <end position="124"/>
    </location>
</feature>
<dbReference type="Proteomes" id="UP000817658">
    <property type="component" value="Chromosome 1"/>
</dbReference>
<name>Q5VNX2_ORYSJ</name>
<evidence type="ECO:0000256" key="1">
    <source>
        <dbReference type="SAM" id="MobiDB-lite"/>
    </source>
</evidence>
<organism evidence="2">
    <name type="scientific">Oryza sativa subsp. japonica</name>
    <name type="common">Rice</name>
    <dbReference type="NCBI Taxonomy" id="39947"/>
    <lineage>
        <taxon>Eukaryota</taxon>
        <taxon>Viridiplantae</taxon>
        <taxon>Streptophyta</taxon>
        <taxon>Embryophyta</taxon>
        <taxon>Tracheophyta</taxon>
        <taxon>Spermatophyta</taxon>
        <taxon>Magnoliopsida</taxon>
        <taxon>Liliopsida</taxon>
        <taxon>Poales</taxon>
        <taxon>Poaceae</taxon>
        <taxon>BOP clade</taxon>
        <taxon>Oryzoideae</taxon>
        <taxon>Oryzeae</taxon>
        <taxon>Oryzinae</taxon>
        <taxon>Oryza</taxon>
        <taxon>Oryza sativa</taxon>
    </lineage>
</organism>
<feature type="compositionally biased region" description="Basic and acidic residues" evidence="1">
    <location>
        <begin position="31"/>
        <end position="71"/>
    </location>
</feature>
<dbReference type="AlphaFoldDB" id="Q5VNX2"/>
<protein>
    <submittedName>
        <fullName evidence="2">Epstein-Barr virus EBNA-1-like protein</fullName>
    </submittedName>
</protein>
<sequence>MSVWERGTDMGGQAGELALRLASKAATGGDAGERGKMEKRGKGGRERGLAPLPNREKEEGAGATRQGERRARPPSLGGLRAEWRGPGDDDGDDGGRYGAERRHERQARQALTTAATRRSATTARAHGRQRAASALARTRWLAGPSGCTAAGATERGKREGALGAAAHAHARAARGRGGEGGRGRPGERGPGRDGPSGIRPIEPREAN</sequence>
<feature type="compositionally biased region" description="Basic and acidic residues" evidence="1">
    <location>
        <begin position="176"/>
        <end position="191"/>
    </location>
</feature>
<feature type="region of interest" description="Disordered" evidence="1">
    <location>
        <begin position="1"/>
        <end position="207"/>
    </location>
</feature>
<gene>
    <name evidence="2" type="primary">P0039G05.8</name>
</gene>
<feature type="compositionally biased region" description="Basic and acidic residues" evidence="1">
    <location>
        <begin position="81"/>
        <end position="107"/>
    </location>
</feature>
<dbReference type="EMBL" id="AP003855">
    <property type="protein sequence ID" value="BAD68849.1"/>
    <property type="molecule type" value="Genomic_DNA"/>
</dbReference>
<accession>Q5VNX2</accession>